<sequence length="136" mass="15756">MFHTCEFGILSGVLPGDSRLNKRDRSQRCNECDTMSKKIISEKEIQESVVVLKDRLRIMQIMVDDCADMFQQKKIKKWKAARRQSRDAHYELDWNIIGCVLIIIFCFLFRSAIALIRGPVVLEPCIELEPIAEPVN</sequence>
<dbReference type="OrthoDB" id="10117596at2759"/>
<feature type="transmembrane region" description="Helical" evidence="1">
    <location>
        <begin position="92"/>
        <end position="113"/>
    </location>
</feature>
<dbReference type="RefSeq" id="XP_800074.1">
    <property type="nucleotide sequence ID" value="XM_794981.5"/>
</dbReference>
<accession>A0A7M7RI01</accession>
<name>A0A7M7RI01_STRPU</name>
<dbReference type="KEGG" id="spu:580241"/>
<dbReference type="Proteomes" id="UP000007110">
    <property type="component" value="Unassembled WGS sequence"/>
</dbReference>
<evidence type="ECO:0000256" key="1">
    <source>
        <dbReference type="SAM" id="Phobius"/>
    </source>
</evidence>
<reference evidence="3" key="1">
    <citation type="submission" date="2015-02" db="EMBL/GenBank/DDBJ databases">
        <title>Genome sequencing for Strongylocentrotus purpuratus.</title>
        <authorList>
            <person name="Murali S."/>
            <person name="Liu Y."/>
            <person name="Vee V."/>
            <person name="English A."/>
            <person name="Wang M."/>
            <person name="Skinner E."/>
            <person name="Han Y."/>
            <person name="Muzny D.M."/>
            <person name="Worley K.C."/>
            <person name="Gibbs R.A."/>
        </authorList>
    </citation>
    <scope>NUCLEOTIDE SEQUENCE</scope>
</reference>
<keyword evidence="3" id="KW-1185">Reference proteome</keyword>
<evidence type="ECO:0000313" key="2">
    <source>
        <dbReference type="EnsemblMetazoa" id="XP_800074"/>
    </source>
</evidence>
<dbReference type="InParanoid" id="A0A7M7RI01"/>
<proteinExistence type="predicted"/>
<keyword evidence="1" id="KW-0812">Transmembrane</keyword>
<reference evidence="2" key="2">
    <citation type="submission" date="2021-01" db="UniProtKB">
        <authorList>
            <consortium name="EnsemblMetazoa"/>
        </authorList>
    </citation>
    <scope>IDENTIFICATION</scope>
</reference>
<dbReference type="EnsemblMetazoa" id="XM_794981">
    <property type="protein sequence ID" value="XP_800074"/>
    <property type="gene ID" value="LOC580241"/>
</dbReference>
<protein>
    <submittedName>
        <fullName evidence="2">Uncharacterized protein</fullName>
    </submittedName>
</protein>
<keyword evidence="1" id="KW-1133">Transmembrane helix</keyword>
<organism evidence="2 3">
    <name type="scientific">Strongylocentrotus purpuratus</name>
    <name type="common">Purple sea urchin</name>
    <dbReference type="NCBI Taxonomy" id="7668"/>
    <lineage>
        <taxon>Eukaryota</taxon>
        <taxon>Metazoa</taxon>
        <taxon>Echinodermata</taxon>
        <taxon>Eleutherozoa</taxon>
        <taxon>Echinozoa</taxon>
        <taxon>Echinoidea</taxon>
        <taxon>Euechinoidea</taxon>
        <taxon>Echinacea</taxon>
        <taxon>Camarodonta</taxon>
        <taxon>Echinidea</taxon>
        <taxon>Strongylocentrotidae</taxon>
        <taxon>Strongylocentrotus</taxon>
    </lineage>
</organism>
<dbReference type="AlphaFoldDB" id="A0A7M7RI01"/>
<evidence type="ECO:0000313" key="3">
    <source>
        <dbReference type="Proteomes" id="UP000007110"/>
    </source>
</evidence>
<dbReference type="GeneID" id="580241"/>
<keyword evidence="1" id="KW-0472">Membrane</keyword>